<keyword evidence="2" id="KW-1185">Reference proteome</keyword>
<evidence type="ECO:0000313" key="1">
    <source>
        <dbReference type="EMBL" id="ABM79894.1"/>
    </source>
</evidence>
<dbReference type="SUPFAM" id="SSF51905">
    <property type="entry name" value="FAD/NAD(P)-binding domain"/>
    <property type="match status" value="1"/>
</dbReference>
<dbReference type="PANTHER" id="PTHR42685">
    <property type="entry name" value="GERANYLGERANYL DIPHOSPHATE REDUCTASE"/>
    <property type="match status" value="1"/>
</dbReference>
<dbReference type="STRING" id="415426.Hbut_0016"/>
<gene>
    <name evidence="1" type="ordered locus">Hbut_0016</name>
</gene>
<dbReference type="PRINTS" id="PR00469">
    <property type="entry name" value="PNDRDTASEII"/>
</dbReference>
<dbReference type="EnsemblBacteria" id="ABM79894">
    <property type="protein sequence ID" value="ABM79894"/>
    <property type="gene ID" value="Hbut_0016"/>
</dbReference>
<reference evidence="1 2" key="1">
    <citation type="journal article" date="2007" name="Archaea">
        <title>The genome of Hyperthermus butylicus: a sulfur-reducing, peptide fermenting, neutrophilic Crenarchaeote growing up to 108 degrees C.</title>
        <authorList>
            <person name="Brugger K."/>
            <person name="Chen L."/>
            <person name="Stark M."/>
            <person name="Zibat A."/>
            <person name="Redder P."/>
            <person name="Ruepp A."/>
            <person name="Awayez M."/>
            <person name="She Q."/>
            <person name="Garrett R.A."/>
            <person name="Klenk H.P."/>
        </authorList>
    </citation>
    <scope>NUCLEOTIDE SEQUENCE [LARGE SCALE GENOMIC DNA]</scope>
    <source>
        <strain evidence="2">DSM 5456 / JCM 9403 / PLM1-5</strain>
    </source>
</reference>
<dbReference type="eggNOG" id="arCOG00570">
    <property type="taxonomic scope" value="Archaea"/>
</dbReference>
<dbReference type="Proteomes" id="UP000002593">
    <property type="component" value="Chromosome"/>
</dbReference>
<accession>A2BIT8</accession>
<dbReference type="KEGG" id="hbu:Hbut_0016"/>
<dbReference type="AlphaFoldDB" id="A2BIT8"/>
<dbReference type="HOGENOM" id="CLU_066799_0_0_2"/>
<dbReference type="GeneID" id="4781982"/>
<dbReference type="Gene3D" id="3.50.50.60">
    <property type="entry name" value="FAD/NAD(P)-binding domain"/>
    <property type="match status" value="1"/>
</dbReference>
<evidence type="ECO:0000313" key="2">
    <source>
        <dbReference type="Proteomes" id="UP000002593"/>
    </source>
</evidence>
<protein>
    <submittedName>
        <fullName evidence="1">Dehydrogenase, FixC domain protein</fullName>
    </submittedName>
</protein>
<dbReference type="PANTHER" id="PTHR42685:SF20">
    <property type="entry name" value="HYDROGENASE, PUTATIVE-RELATED"/>
    <property type="match status" value="1"/>
</dbReference>
<proteinExistence type="predicted"/>
<dbReference type="RefSeq" id="WP_011821211.1">
    <property type="nucleotide sequence ID" value="NC_008818.1"/>
</dbReference>
<dbReference type="OrthoDB" id="6062at2157"/>
<dbReference type="InterPro" id="IPR036188">
    <property type="entry name" value="FAD/NAD-bd_sf"/>
</dbReference>
<sequence length="353" mass="39372">MTIRYDYVIIGAGPAGAALARFLTDKGFRVKVYDIAPYPGFKPCGWAVPLQVEDYIDIPVDAILTEIRGFRVYVDGELAHEKYGKLQGYIIDKPAFLKHLLEGIPFERRIVELTPELRPVKQLEEAKEIVVATGSVTPHRGIRDQIYAVQAIVRTSEPHDTTIMELWFDSSLVGYYWVFPRSRYTVDIGVGGYGEPREFRQKLIEFIRKRVKGPVEMTPIRGAAINIGGANPSLLIRDIPVIGEAAGFVYPLTGEGIRPSIASAYALTRYIASGEDPGKTLSRIVHWIGVQRKLLEKIKTARPETRAKLLRSIPTDLLPLIGIGNVSTIKLLGLIARMPSRLAEILRTLVQKT</sequence>
<dbReference type="Pfam" id="PF13450">
    <property type="entry name" value="NAD_binding_8"/>
    <property type="match status" value="1"/>
</dbReference>
<dbReference type="EMBL" id="CP000493">
    <property type="protein sequence ID" value="ABM79894.1"/>
    <property type="molecule type" value="Genomic_DNA"/>
</dbReference>
<organism evidence="1 2">
    <name type="scientific">Hyperthermus butylicus (strain DSM 5456 / JCM 9403 / PLM1-5)</name>
    <dbReference type="NCBI Taxonomy" id="415426"/>
    <lineage>
        <taxon>Archaea</taxon>
        <taxon>Thermoproteota</taxon>
        <taxon>Thermoprotei</taxon>
        <taxon>Desulfurococcales</taxon>
        <taxon>Pyrodictiaceae</taxon>
        <taxon>Hyperthermus</taxon>
    </lineage>
</organism>
<name>A2BIT8_HYPBU</name>
<dbReference type="InterPro" id="IPR050407">
    <property type="entry name" value="Geranylgeranyl_reductase"/>
</dbReference>